<evidence type="ECO:0000259" key="6">
    <source>
        <dbReference type="PROSITE" id="PS50977"/>
    </source>
</evidence>
<dbReference type="EMBL" id="CADCUM010000100">
    <property type="protein sequence ID" value="CAA9395008.1"/>
    <property type="molecule type" value="Genomic_DNA"/>
</dbReference>
<dbReference type="GO" id="GO:0003700">
    <property type="term" value="F:DNA-binding transcription factor activity"/>
    <property type="evidence" value="ECO:0007669"/>
    <property type="project" value="TreeGrafter"/>
</dbReference>
<keyword evidence="2" id="KW-0805">Transcription regulation</keyword>
<dbReference type="InterPro" id="IPR050109">
    <property type="entry name" value="HTH-type_TetR-like_transc_reg"/>
</dbReference>
<dbReference type="Pfam" id="PF00440">
    <property type="entry name" value="TetR_N"/>
    <property type="match status" value="1"/>
</dbReference>
<evidence type="ECO:0000256" key="1">
    <source>
        <dbReference type="ARBA" id="ARBA00022491"/>
    </source>
</evidence>
<dbReference type="AlphaFoldDB" id="A0A6J4NVJ9"/>
<dbReference type="PANTHER" id="PTHR30055">
    <property type="entry name" value="HTH-TYPE TRANSCRIPTIONAL REGULATOR RUTR"/>
    <property type="match status" value="1"/>
</dbReference>
<keyword evidence="1" id="KW-0678">Repressor</keyword>
<keyword evidence="3 5" id="KW-0238">DNA-binding</keyword>
<dbReference type="InterPro" id="IPR036271">
    <property type="entry name" value="Tet_transcr_reg_TetR-rel_C_sf"/>
</dbReference>
<reference evidence="7" key="1">
    <citation type="submission" date="2020-02" db="EMBL/GenBank/DDBJ databases">
        <authorList>
            <person name="Meier V. D."/>
        </authorList>
    </citation>
    <scope>NUCLEOTIDE SEQUENCE</scope>
    <source>
        <strain evidence="7">AVDCRST_MAG32</strain>
    </source>
</reference>
<keyword evidence="4" id="KW-0804">Transcription</keyword>
<dbReference type="Gene3D" id="1.10.357.10">
    <property type="entry name" value="Tetracycline Repressor, domain 2"/>
    <property type="match status" value="1"/>
</dbReference>
<name>A0A6J4NVJ9_9ACTN</name>
<sequence>MCYNNLVPRIVDHALRRRELAEALWRVVRRDGVHEVSVRTVAEEAGTSPGALRHYFASQDELLGFALRAVVDRAAARFAGLSATLTGAPLGVRVLEDLLPLDAERTEEVQVYLALVARSAADPALRRVRDEAEALVAAAVDEAVRLVVGDGPELPAASRSTYHLVDGLALHGATWPERYPPAHLREVLHAHLAVLARGAER</sequence>
<evidence type="ECO:0000256" key="3">
    <source>
        <dbReference type="ARBA" id="ARBA00023125"/>
    </source>
</evidence>
<evidence type="ECO:0000256" key="4">
    <source>
        <dbReference type="ARBA" id="ARBA00023163"/>
    </source>
</evidence>
<evidence type="ECO:0000313" key="7">
    <source>
        <dbReference type="EMBL" id="CAA9395008.1"/>
    </source>
</evidence>
<organism evidence="7">
    <name type="scientific">uncultured Nocardioides sp</name>
    <dbReference type="NCBI Taxonomy" id="198441"/>
    <lineage>
        <taxon>Bacteria</taxon>
        <taxon>Bacillati</taxon>
        <taxon>Actinomycetota</taxon>
        <taxon>Actinomycetes</taxon>
        <taxon>Propionibacteriales</taxon>
        <taxon>Nocardioidaceae</taxon>
        <taxon>Nocardioides</taxon>
        <taxon>environmental samples</taxon>
    </lineage>
</organism>
<evidence type="ECO:0000256" key="2">
    <source>
        <dbReference type="ARBA" id="ARBA00023015"/>
    </source>
</evidence>
<evidence type="ECO:0000256" key="5">
    <source>
        <dbReference type="PROSITE-ProRule" id="PRU00335"/>
    </source>
</evidence>
<gene>
    <name evidence="7" type="ORF">AVDCRST_MAG32-2579</name>
</gene>
<dbReference type="InterPro" id="IPR001647">
    <property type="entry name" value="HTH_TetR"/>
</dbReference>
<feature type="DNA-binding region" description="H-T-H motif" evidence="5">
    <location>
        <begin position="37"/>
        <end position="56"/>
    </location>
</feature>
<dbReference type="PROSITE" id="PS50977">
    <property type="entry name" value="HTH_TETR_2"/>
    <property type="match status" value="1"/>
</dbReference>
<protein>
    <submittedName>
        <fullName evidence="7">Transcriptional regulator, AcrR family</fullName>
    </submittedName>
</protein>
<dbReference type="InterPro" id="IPR039538">
    <property type="entry name" value="BetI_C"/>
</dbReference>
<proteinExistence type="predicted"/>
<dbReference type="Pfam" id="PF13977">
    <property type="entry name" value="TetR_C_6"/>
    <property type="match status" value="1"/>
</dbReference>
<dbReference type="SUPFAM" id="SSF46689">
    <property type="entry name" value="Homeodomain-like"/>
    <property type="match status" value="1"/>
</dbReference>
<dbReference type="GO" id="GO:0000976">
    <property type="term" value="F:transcription cis-regulatory region binding"/>
    <property type="evidence" value="ECO:0007669"/>
    <property type="project" value="TreeGrafter"/>
</dbReference>
<feature type="domain" description="HTH tetR-type" evidence="6">
    <location>
        <begin position="14"/>
        <end position="74"/>
    </location>
</feature>
<accession>A0A6J4NVJ9</accession>
<dbReference type="InterPro" id="IPR009057">
    <property type="entry name" value="Homeodomain-like_sf"/>
</dbReference>
<dbReference type="SUPFAM" id="SSF48498">
    <property type="entry name" value="Tetracyclin repressor-like, C-terminal domain"/>
    <property type="match status" value="1"/>
</dbReference>
<dbReference type="PANTHER" id="PTHR30055:SF228">
    <property type="entry name" value="TRANSCRIPTIONAL REGULATOR-RELATED"/>
    <property type="match status" value="1"/>
</dbReference>